<keyword evidence="6" id="KW-0378">Hydrolase</keyword>
<evidence type="ECO:0000313" key="7">
    <source>
        <dbReference type="Proteomes" id="UP000319852"/>
    </source>
</evidence>
<dbReference type="InterPro" id="IPR006558">
    <property type="entry name" value="LamG-like"/>
</dbReference>
<dbReference type="InterPro" id="IPR035986">
    <property type="entry name" value="PKD_dom_sf"/>
</dbReference>
<dbReference type="GO" id="GO:0016020">
    <property type="term" value="C:membrane"/>
    <property type="evidence" value="ECO:0007669"/>
    <property type="project" value="TreeGrafter"/>
</dbReference>
<evidence type="ECO:0000259" key="3">
    <source>
        <dbReference type="SMART" id="SM00089"/>
    </source>
</evidence>
<feature type="domain" description="PKD/Chitinase" evidence="3">
    <location>
        <begin position="899"/>
        <end position="988"/>
    </location>
</feature>
<evidence type="ECO:0000259" key="5">
    <source>
        <dbReference type="SMART" id="SM00560"/>
    </source>
</evidence>
<dbReference type="RefSeq" id="WP_145056814.1">
    <property type="nucleotide sequence ID" value="NZ_CP036263.1"/>
</dbReference>
<feature type="domain" description="Immunoglobulin" evidence="4">
    <location>
        <begin position="806"/>
        <end position="889"/>
    </location>
</feature>
<dbReference type="Pfam" id="PF13385">
    <property type="entry name" value="Laminin_G_3"/>
    <property type="match status" value="3"/>
</dbReference>
<feature type="domain" description="Immunoglobulin" evidence="4">
    <location>
        <begin position="1602"/>
        <end position="1685"/>
    </location>
</feature>
<dbReference type="OrthoDB" id="281413at2"/>
<feature type="domain" description="Immunoglobulin" evidence="4">
    <location>
        <begin position="1000"/>
        <end position="1083"/>
    </location>
</feature>
<proteinExistence type="predicted"/>
<feature type="domain" description="Immunoglobulin" evidence="4">
    <location>
        <begin position="709"/>
        <end position="792"/>
    </location>
</feature>
<feature type="domain" description="PKD/Chitinase" evidence="3">
    <location>
        <begin position="802"/>
        <end position="891"/>
    </location>
</feature>
<dbReference type="PANTHER" id="PTHR46182:SF2">
    <property type="entry name" value="FI19480P1"/>
    <property type="match status" value="1"/>
</dbReference>
<evidence type="ECO:0000313" key="6">
    <source>
        <dbReference type="EMBL" id="QDS96869.1"/>
    </source>
</evidence>
<dbReference type="SMART" id="SM00089">
    <property type="entry name" value="PKD"/>
    <property type="match status" value="10"/>
</dbReference>
<keyword evidence="6" id="KW-0326">Glycosidase</keyword>
<dbReference type="InterPro" id="IPR029865">
    <property type="entry name" value="KIAA0319-like"/>
</dbReference>
<keyword evidence="2" id="KW-1015">Disulfide bond</keyword>
<accession>A0A517MPR8</accession>
<feature type="domain" description="PKD/Chitinase" evidence="3">
    <location>
        <begin position="705"/>
        <end position="794"/>
    </location>
</feature>
<dbReference type="Gene3D" id="2.60.40.10">
    <property type="entry name" value="Immunoglobulins"/>
    <property type="match status" value="10"/>
</dbReference>
<dbReference type="SMART" id="SM00560">
    <property type="entry name" value="LamGL"/>
    <property type="match status" value="3"/>
</dbReference>
<dbReference type="PANTHER" id="PTHR46182">
    <property type="entry name" value="FI19480P1"/>
    <property type="match status" value="1"/>
</dbReference>
<feature type="domain" description="LamG-like jellyroll fold" evidence="5">
    <location>
        <begin position="1853"/>
        <end position="1987"/>
    </location>
</feature>
<dbReference type="Proteomes" id="UP000319852">
    <property type="component" value="Chromosome"/>
</dbReference>
<feature type="domain" description="Immunoglobulin" evidence="4">
    <location>
        <begin position="903"/>
        <end position="986"/>
    </location>
</feature>
<feature type="domain" description="Immunoglobulin" evidence="4">
    <location>
        <begin position="398"/>
        <end position="481"/>
    </location>
</feature>
<protein>
    <submittedName>
        <fullName evidence="6">Beta-L-arabinobiosidase</fullName>
        <ecNumber evidence="6">3.2.1.187</ecNumber>
    </submittedName>
</protein>
<dbReference type="InterPro" id="IPR022409">
    <property type="entry name" value="PKD/Chitinase_dom"/>
</dbReference>
<feature type="domain" description="PKD/Chitinase" evidence="3">
    <location>
        <begin position="1695"/>
        <end position="1784"/>
    </location>
</feature>
<name>A0A517MPR8_9BACT</name>
<dbReference type="InterPro" id="IPR013783">
    <property type="entry name" value="Ig-like_fold"/>
</dbReference>
<feature type="domain" description="LamG-like jellyroll fold" evidence="5">
    <location>
        <begin position="1251"/>
        <end position="1385"/>
    </location>
</feature>
<feature type="domain" description="PKD/Chitinase" evidence="3">
    <location>
        <begin position="996"/>
        <end position="1085"/>
    </location>
</feature>
<dbReference type="InterPro" id="IPR013320">
    <property type="entry name" value="ConA-like_dom_sf"/>
</dbReference>
<organism evidence="6 7">
    <name type="scientific">Adhaeretor mobilis</name>
    <dbReference type="NCBI Taxonomy" id="1930276"/>
    <lineage>
        <taxon>Bacteria</taxon>
        <taxon>Pseudomonadati</taxon>
        <taxon>Planctomycetota</taxon>
        <taxon>Planctomycetia</taxon>
        <taxon>Pirellulales</taxon>
        <taxon>Lacipirellulaceae</taxon>
        <taxon>Adhaeretor</taxon>
    </lineage>
</organism>
<sequence length="1996" mass="205152">MFRKRTTHKSRAGYGSRKLGFEFLESREMLSITPLTDLPIDSSTDTGEKPQSKVWTYADQWWSVVPESDGTWISRLDGDSWTQTTQLTSNSSINADVKADDSLAHVLLFDGTDTQLASIEYDASLNNYMLWDQRPNLVDMGLPSGIETATIDVDSLGRMWIAFDQSSSVEVRYSDGLYTDWSDSIVLASNIDGDDISVITAMPDNTVGVLWSNQSTERFGFRYHVDGANPTQWSTDEVPASQSASNTGGGMADDHLNVAVASDGTLYAAVKTSYDGGGQAKIALLVRRPDGQWDNMYDVASSGTRPIVILNEDAGRLIVAYTESDSGGDILYKETATNNISFGSSETLISGSLNNATSTKQNFSDEVVVLASRGSTAEGVLFSFGSININAPPQVSAGSSQTITLGGSATLVGSASDDGLPNSGTLTTSWTVVSGPGSVNFGSSSSTTTTAQFSAAGSYVLQLTANDGQLMGSDQVTVSVSSVSTSSAGPVGEWSLDSTSGGTVVDTSGHGHVGTVNGSPQAINGPSGSALQLDGSSDYIEIEDTPLLDITDQITISTWIRPDEKGTQYLVKKAEHGNTDGFELSLSSKGKVFVRFNQDSDKNDHRLNSSTSYSTNGSEWMHVVATYDGSSIRLYINGQLDNSVNDQFTITTNNLPLALGAEHGGYRAFSGGMDDVRIYNHAIDDAEVQSLYSNQPAAPTNQAPQVNAGSNQTITLGESATLVGSASDDGLPNSGTLTTSWTVVSGPGSVNFGSSSSTTTTAQFSTAGSYVLQLTANDGQLIGSDQVTVTVNPAAPTNQAPQVNAGSNQTITLGESATLVGSASDDGLPNSGTLTTSWTVVSGPGSVNFGSSSSTTATAQFSTAGSYVLQLTANDGQLIGSDQVTVTVNPAAPTNQAPQVNAGSNQTITLGGSATLVGSASDDGLPNSGTLTTSWTVVSGPGSVNFGSSSSTTTTAQFSAAGSYVLQLTANDGQLIGSDQVTVTVNPAAPTNQAPQVNAGSNQTITLGESATLVGSASDDGLPNSGTLTTSWTVVSGPGSVNFGSSSSTTATAQFSTAGSYVLQLTANDGQLIGSDQVTVTVNPAAPTNQAPQVNAGSNQTITLGGSATLVGSASDDGLPNSGTLTTSWTVVSGPGSVNFGSSSSTTTTAQFSAAGSYVLQLTANDGQLMGSDQVTVSVSSVSTSPAGLVGEWSLDSTSGGTVVDTSGHGHVGTVNGSPQAINGPSGSALQLDGSSDYIEIEDTPLLDITDQITISTWIRPDEKGTQYLVKKAEHGNTDGFELSLSSKGKVFVRFNQDSDKNDHRLDSSTSYSTNGSEWMHVVATYDGSSIRLYINGQLDNSVNDQFTITTNNLPLALGAEHGGYRAFSGGMDDVRIYNHAIDDAEVQSLYSNQPAAPTNQAPQVNAGSNWTITLGESVTLVGSASDDGLPNSGTLTTSWTVVSGPGSVNFGSSSSTTTTAQFSAAGSYVLQLTANDGQLMGSDQVTVTVNPAAPTNQAPQVNAGSNQTITLGESATLVGSASDDGLPNSGTLTTSWTVVSGPGSVNFGSSSSTTTTAQFSTAGSYVLQLTANDGQLIGSDQVTVTVNPAAPTNQAPQVNAGSNQTITLGESATLVGSASDDGLPNSGTLTTSWTVVSGPGSVNFGSSSSTTATAQFSTAGSYVLQLTANDGQLIGSDQVTVTVNPAAPTNQAPQVNAGSNQTITLGGSATLVGSASDDGLPNSGTLTTSWTVVSGPGSVNFGSSSSTTTTAQFSAAGSYVLQLTANDGQLMGSDQVTVSVSSVSTSPAGLVGEWSLDSTSGGTVVDTSGHGHVGTVNGSPQAINGPSGSALQLDGSSDYIEIEDTPLLDITDQITISTWIRPDEKGTQYLVKKAEHGNTDGFELSLSSKGKVFVRFNQDSDKNDHRLDSSTSYSTNGSEWMHVVATYDGSSIRLYINGQLDNSVNDQFTITTNNLPLALGAEHGGYRAFSGGMDDVRIYNHAIDDAEVQSLYSNV</sequence>
<feature type="domain" description="PKD/Chitinase" evidence="3">
    <location>
        <begin position="1093"/>
        <end position="1182"/>
    </location>
</feature>
<dbReference type="EMBL" id="CP036263">
    <property type="protein sequence ID" value="QDS96869.1"/>
    <property type="molecule type" value="Genomic_DNA"/>
</dbReference>
<feature type="domain" description="PKD/Chitinase" evidence="3">
    <location>
        <begin position="1501"/>
        <end position="1590"/>
    </location>
</feature>
<dbReference type="InterPro" id="IPR003599">
    <property type="entry name" value="Ig_sub"/>
</dbReference>
<evidence type="ECO:0000256" key="1">
    <source>
        <dbReference type="ARBA" id="ARBA00022729"/>
    </source>
</evidence>
<evidence type="ECO:0000256" key="2">
    <source>
        <dbReference type="ARBA" id="ARBA00023157"/>
    </source>
</evidence>
<dbReference type="SUPFAM" id="SSF49299">
    <property type="entry name" value="PKD domain"/>
    <property type="match status" value="7"/>
</dbReference>
<gene>
    <name evidence="6" type="primary">hypBA2</name>
    <name evidence="6" type="ORF">HG15A2_01280</name>
</gene>
<feature type="domain" description="Immunoglobulin" evidence="4">
    <location>
        <begin position="1699"/>
        <end position="1782"/>
    </location>
</feature>
<dbReference type="SMART" id="SM00409">
    <property type="entry name" value="IG"/>
    <property type="match status" value="10"/>
</dbReference>
<dbReference type="SUPFAM" id="SSF49899">
    <property type="entry name" value="Concanavalin A-like lectins/glucanases"/>
    <property type="match status" value="3"/>
</dbReference>
<keyword evidence="1" id="KW-0732">Signal</keyword>
<dbReference type="GO" id="GO:0031410">
    <property type="term" value="C:cytoplasmic vesicle"/>
    <property type="evidence" value="ECO:0007669"/>
    <property type="project" value="TreeGrafter"/>
</dbReference>
<feature type="domain" description="PKD/Chitinase" evidence="3">
    <location>
        <begin position="1404"/>
        <end position="1493"/>
    </location>
</feature>
<keyword evidence="7" id="KW-1185">Reference proteome</keyword>
<reference evidence="6 7" key="1">
    <citation type="submission" date="2019-02" db="EMBL/GenBank/DDBJ databases">
        <title>Deep-cultivation of Planctomycetes and their phenomic and genomic characterization uncovers novel biology.</title>
        <authorList>
            <person name="Wiegand S."/>
            <person name="Jogler M."/>
            <person name="Boedeker C."/>
            <person name="Pinto D."/>
            <person name="Vollmers J."/>
            <person name="Rivas-Marin E."/>
            <person name="Kohn T."/>
            <person name="Peeters S.H."/>
            <person name="Heuer A."/>
            <person name="Rast P."/>
            <person name="Oberbeckmann S."/>
            <person name="Bunk B."/>
            <person name="Jeske O."/>
            <person name="Meyerdierks A."/>
            <person name="Storesund J.E."/>
            <person name="Kallscheuer N."/>
            <person name="Luecker S."/>
            <person name="Lage O.M."/>
            <person name="Pohl T."/>
            <person name="Merkel B.J."/>
            <person name="Hornburger P."/>
            <person name="Mueller R.-W."/>
            <person name="Bruemmer F."/>
            <person name="Labrenz M."/>
            <person name="Spormann A.M."/>
            <person name="Op den Camp H."/>
            <person name="Overmann J."/>
            <person name="Amann R."/>
            <person name="Jetten M.S.M."/>
            <person name="Mascher T."/>
            <person name="Medema M.H."/>
            <person name="Devos D.P."/>
            <person name="Kaster A.-K."/>
            <person name="Ovreas L."/>
            <person name="Rohde M."/>
            <person name="Galperin M.Y."/>
            <person name="Jogler C."/>
        </authorList>
    </citation>
    <scope>NUCLEOTIDE SEQUENCE [LARGE SCALE GENOMIC DNA]</scope>
    <source>
        <strain evidence="6 7">HG15A2</strain>
    </source>
</reference>
<dbReference type="Pfam" id="PF22352">
    <property type="entry name" value="K319L-like_PKD"/>
    <property type="match status" value="10"/>
</dbReference>
<feature type="domain" description="PKD/Chitinase" evidence="3">
    <location>
        <begin position="1598"/>
        <end position="1687"/>
    </location>
</feature>
<feature type="domain" description="PKD/Chitinase" evidence="3">
    <location>
        <begin position="394"/>
        <end position="483"/>
    </location>
</feature>
<feature type="domain" description="Immunoglobulin" evidence="4">
    <location>
        <begin position="1505"/>
        <end position="1588"/>
    </location>
</feature>
<dbReference type="Gene3D" id="2.60.120.200">
    <property type="match status" value="3"/>
</dbReference>
<dbReference type="EC" id="3.2.1.187" evidence="6"/>
<feature type="domain" description="Immunoglobulin" evidence="4">
    <location>
        <begin position="1097"/>
        <end position="1180"/>
    </location>
</feature>
<feature type="domain" description="LamG-like jellyroll fold" evidence="5">
    <location>
        <begin position="552"/>
        <end position="686"/>
    </location>
</feature>
<feature type="domain" description="Immunoglobulin" evidence="4">
    <location>
        <begin position="1408"/>
        <end position="1491"/>
    </location>
</feature>
<dbReference type="GO" id="GO:0016798">
    <property type="term" value="F:hydrolase activity, acting on glycosyl bonds"/>
    <property type="evidence" value="ECO:0007669"/>
    <property type="project" value="UniProtKB-KW"/>
</dbReference>
<dbReference type="KEGG" id="amob:HG15A2_01280"/>
<evidence type="ECO:0000259" key="4">
    <source>
        <dbReference type="SMART" id="SM00409"/>
    </source>
</evidence>